<evidence type="ECO:0000313" key="2">
    <source>
        <dbReference type="EMBL" id="ODS31849.1"/>
    </source>
</evidence>
<dbReference type="Proteomes" id="UP000094056">
    <property type="component" value="Unassembled WGS sequence"/>
</dbReference>
<dbReference type="EMBL" id="MAYW01000091">
    <property type="protein sequence ID" value="ODS31849.1"/>
    <property type="molecule type" value="Genomic_DNA"/>
</dbReference>
<dbReference type="Pfam" id="PF07676">
    <property type="entry name" value="PD40"/>
    <property type="match status" value="3"/>
</dbReference>
<gene>
    <name evidence="2" type="ORF">SCARUB_03026</name>
</gene>
<comment type="similarity">
    <text evidence="1">Belongs to the TolB family.</text>
</comment>
<dbReference type="PANTHER" id="PTHR36842">
    <property type="entry name" value="PROTEIN TOLB HOMOLOG"/>
    <property type="match status" value="1"/>
</dbReference>
<dbReference type="InterPro" id="IPR011042">
    <property type="entry name" value="6-blade_b-propeller_TolB-like"/>
</dbReference>
<sequence>MIGCVNKKTETSVSKKKPVVSERRAKVTIFDGESHFENIRQLTFGGENAEAYFSYNADKLIFQSTRDDLECDAIFTMNVDGSDVTMVSSGKGATTCSFIAPDDGSIIYASTHLEGDKCPPRPDMSRGYVWSLYKSYDIFKADPDGSNLVRLTDTPGYDAEGVYSPKGDKIVFTSVRTGDLELFLMNPDGSNVEQLTDIPGYDGGAFFSLDGEWICWRASRPQGEELEDYIDLLKDGLIRPSKLEIYVMNLKDRKPIQLTDNGAANFGPYFHPGGEKVIFVSNMDDPKKRNFELYMVDTKTKEVERLTYNPTFDGFPMFSHDGKKLVFASNRNNSRPRETNIFIADWVD</sequence>
<dbReference type="SUPFAM" id="SSF82171">
    <property type="entry name" value="DPP6 N-terminal domain-like"/>
    <property type="match status" value="1"/>
</dbReference>
<dbReference type="InterPro" id="IPR011659">
    <property type="entry name" value="WD40"/>
</dbReference>
<protein>
    <submittedName>
        <fullName evidence="2">Putative peptidase</fullName>
    </submittedName>
</protein>
<evidence type="ECO:0000256" key="1">
    <source>
        <dbReference type="ARBA" id="ARBA00009820"/>
    </source>
</evidence>
<accession>A0A1E3X8D6</accession>
<comment type="caution">
    <text evidence="2">The sequence shown here is derived from an EMBL/GenBank/DDBJ whole genome shotgun (WGS) entry which is preliminary data.</text>
</comment>
<reference evidence="2 3" key="1">
    <citation type="submission" date="2016-07" db="EMBL/GenBank/DDBJ databases">
        <title>Draft genome of Scalindua rubra, obtained from a brine-seawater interface in the Red Sea, sheds light on salt adaptation in anammox bacteria.</title>
        <authorList>
            <person name="Speth D.R."/>
            <person name="Lagkouvardos I."/>
            <person name="Wang Y."/>
            <person name="Qian P.-Y."/>
            <person name="Dutilh B.E."/>
            <person name="Jetten M.S."/>
        </authorList>
    </citation>
    <scope>NUCLEOTIDE SEQUENCE [LARGE SCALE GENOMIC DNA]</scope>
    <source>
        <strain evidence="2">BSI-1</strain>
    </source>
</reference>
<dbReference type="Gene3D" id="2.120.10.30">
    <property type="entry name" value="TolB, C-terminal domain"/>
    <property type="match status" value="3"/>
</dbReference>
<dbReference type="PATRIC" id="fig|1872076.5.peg.3587"/>
<evidence type="ECO:0000313" key="3">
    <source>
        <dbReference type="Proteomes" id="UP000094056"/>
    </source>
</evidence>
<dbReference type="AlphaFoldDB" id="A0A1E3X8D6"/>
<name>A0A1E3X8D6_9BACT</name>
<dbReference type="PANTHER" id="PTHR36842:SF1">
    <property type="entry name" value="PROTEIN TOLB"/>
    <property type="match status" value="1"/>
</dbReference>
<organism evidence="2 3">
    <name type="scientific">Candidatus Scalindua rubra</name>
    <dbReference type="NCBI Taxonomy" id="1872076"/>
    <lineage>
        <taxon>Bacteria</taxon>
        <taxon>Pseudomonadati</taxon>
        <taxon>Planctomycetota</taxon>
        <taxon>Candidatus Brocadiia</taxon>
        <taxon>Candidatus Brocadiales</taxon>
        <taxon>Candidatus Scalinduaceae</taxon>
        <taxon>Candidatus Scalindua</taxon>
    </lineage>
</organism>
<proteinExistence type="inferred from homology"/>